<dbReference type="EMBL" id="JACGCM010001692">
    <property type="protein sequence ID" value="KAF6151419.1"/>
    <property type="molecule type" value="Genomic_DNA"/>
</dbReference>
<proteinExistence type="predicted"/>
<evidence type="ECO:0000313" key="3">
    <source>
        <dbReference type="Proteomes" id="UP000541444"/>
    </source>
</evidence>
<feature type="compositionally biased region" description="Polar residues" evidence="1">
    <location>
        <begin position="30"/>
        <end position="39"/>
    </location>
</feature>
<name>A0A7J7M958_9MAGN</name>
<reference evidence="2 3" key="1">
    <citation type="journal article" date="2020" name="IScience">
        <title>Genome Sequencing of the Endangered Kingdonia uniflora (Circaeasteraceae, Ranunculales) Reveals Potential Mechanisms of Evolutionary Specialization.</title>
        <authorList>
            <person name="Sun Y."/>
            <person name="Deng T."/>
            <person name="Zhang A."/>
            <person name="Moore M.J."/>
            <person name="Landis J.B."/>
            <person name="Lin N."/>
            <person name="Zhang H."/>
            <person name="Zhang X."/>
            <person name="Huang J."/>
            <person name="Zhang X."/>
            <person name="Sun H."/>
            <person name="Wang H."/>
        </authorList>
    </citation>
    <scope>NUCLEOTIDE SEQUENCE [LARGE SCALE GENOMIC DNA]</scope>
    <source>
        <strain evidence="2">TB1705</strain>
        <tissue evidence="2">Leaf</tissue>
    </source>
</reference>
<evidence type="ECO:0000256" key="1">
    <source>
        <dbReference type="SAM" id="MobiDB-lite"/>
    </source>
</evidence>
<gene>
    <name evidence="2" type="ORF">GIB67_020643</name>
</gene>
<sequence length="92" mass="10144">QRPPANSKNITPKSNNANNSNNHRGAIINPKNSSYSSNPIRPKKYNREKARAQSTLITELTKLESKRQIGSGGVEKIPNAKNPLPIQTQKQA</sequence>
<dbReference type="AlphaFoldDB" id="A0A7J7M958"/>
<keyword evidence="3" id="KW-1185">Reference proteome</keyword>
<protein>
    <submittedName>
        <fullName evidence="2">Uncharacterized protein</fullName>
    </submittedName>
</protein>
<organism evidence="2 3">
    <name type="scientific">Kingdonia uniflora</name>
    <dbReference type="NCBI Taxonomy" id="39325"/>
    <lineage>
        <taxon>Eukaryota</taxon>
        <taxon>Viridiplantae</taxon>
        <taxon>Streptophyta</taxon>
        <taxon>Embryophyta</taxon>
        <taxon>Tracheophyta</taxon>
        <taxon>Spermatophyta</taxon>
        <taxon>Magnoliopsida</taxon>
        <taxon>Ranunculales</taxon>
        <taxon>Circaeasteraceae</taxon>
        <taxon>Kingdonia</taxon>
    </lineage>
</organism>
<accession>A0A7J7M958</accession>
<feature type="region of interest" description="Disordered" evidence="1">
    <location>
        <begin position="1"/>
        <end position="92"/>
    </location>
</feature>
<dbReference type="Proteomes" id="UP000541444">
    <property type="component" value="Unassembled WGS sequence"/>
</dbReference>
<evidence type="ECO:0000313" key="2">
    <source>
        <dbReference type="EMBL" id="KAF6151419.1"/>
    </source>
</evidence>
<feature type="non-terminal residue" evidence="2">
    <location>
        <position position="1"/>
    </location>
</feature>
<comment type="caution">
    <text evidence="2">The sequence shown here is derived from an EMBL/GenBank/DDBJ whole genome shotgun (WGS) entry which is preliminary data.</text>
</comment>
<feature type="compositionally biased region" description="Polar residues" evidence="1">
    <location>
        <begin position="1"/>
        <end position="13"/>
    </location>
</feature>